<dbReference type="STRING" id="28035.B6N84_01155"/>
<feature type="domain" description="Carbohydrate kinase PfkB" evidence="3">
    <location>
        <begin position="60"/>
        <end position="333"/>
    </location>
</feature>
<dbReference type="Proteomes" id="UP000070063">
    <property type="component" value="Unassembled WGS sequence"/>
</dbReference>
<dbReference type="PROSITE" id="PS00583">
    <property type="entry name" value="PFKB_KINASES_1"/>
    <property type="match status" value="1"/>
</dbReference>
<evidence type="ECO:0000256" key="1">
    <source>
        <dbReference type="ARBA" id="ARBA00022679"/>
    </source>
</evidence>
<dbReference type="Pfam" id="PF13412">
    <property type="entry name" value="HTH_24"/>
    <property type="match status" value="1"/>
</dbReference>
<dbReference type="InterPro" id="IPR002173">
    <property type="entry name" value="Carboh/pur_kinase_PfkB_CS"/>
</dbReference>
<dbReference type="GO" id="GO:0004730">
    <property type="term" value="F:pseudouridylate synthase activity"/>
    <property type="evidence" value="ECO:0007669"/>
    <property type="project" value="TreeGrafter"/>
</dbReference>
<dbReference type="eggNOG" id="COG0524">
    <property type="taxonomic scope" value="Bacteria"/>
</dbReference>
<keyword evidence="2 4" id="KW-0418">Kinase</keyword>
<dbReference type="GeneID" id="58091000"/>
<dbReference type="PANTHER" id="PTHR42909">
    <property type="entry name" value="ZGC:136858"/>
    <property type="match status" value="1"/>
</dbReference>
<proteinExistence type="predicted"/>
<accession>A0A133Q058</accession>
<evidence type="ECO:0000259" key="3">
    <source>
        <dbReference type="Pfam" id="PF00294"/>
    </source>
</evidence>
<dbReference type="eggNOG" id="COG1522">
    <property type="taxonomic scope" value="Bacteria"/>
</dbReference>
<dbReference type="PANTHER" id="PTHR42909:SF4">
    <property type="entry name" value="CARBOHYDRATE KINASE, PFKB FAMILY"/>
    <property type="match status" value="1"/>
</dbReference>
<dbReference type="InterPro" id="IPR036388">
    <property type="entry name" value="WH-like_DNA-bd_sf"/>
</dbReference>
<organism evidence="5 7">
    <name type="scientific">Staphylococcus lugdunensis</name>
    <dbReference type="NCBI Taxonomy" id="28035"/>
    <lineage>
        <taxon>Bacteria</taxon>
        <taxon>Bacillati</taxon>
        <taxon>Bacillota</taxon>
        <taxon>Bacilli</taxon>
        <taxon>Bacillales</taxon>
        <taxon>Staphylococcaceae</taxon>
        <taxon>Staphylococcus</taxon>
    </lineage>
</organism>
<evidence type="ECO:0000313" key="6">
    <source>
        <dbReference type="Proteomes" id="UP000070063"/>
    </source>
</evidence>
<dbReference type="RefSeq" id="WP_002460690.1">
    <property type="nucleotide sequence ID" value="NZ_AP021848.1"/>
</dbReference>
<dbReference type="SUPFAM" id="SSF53613">
    <property type="entry name" value="Ribokinase-like"/>
    <property type="match status" value="1"/>
</dbReference>
<keyword evidence="1" id="KW-0808">Transferase</keyword>
<evidence type="ECO:0000313" key="5">
    <source>
        <dbReference type="EMBL" id="TBW72667.1"/>
    </source>
</evidence>
<evidence type="ECO:0000313" key="4">
    <source>
        <dbReference type="EMBL" id="KXA36239.1"/>
    </source>
</evidence>
<dbReference type="Proteomes" id="UP000293637">
    <property type="component" value="Unassembled WGS sequence"/>
</dbReference>
<dbReference type="GO" id="GO:0005737">
    <property type="term" value="C:cytoplasm"/>
    <property type="evidence" value="ECO:0007669"/>
    <property type="project" value="TreeGrafter"/>
</dbReference>
<dbReference type="EMBL" id="LRQI01000093">
    <property type="protein sequence ID" value="KXA36239.1"/>
    <property type="molecule type" value="Genomic_DNA"/>
</dbReference>
<protein>
    <submittedName>
        <fullName evidence="4">Kinase, PfkB family</fullName>
    </submittedName>
    <submittedName>
        <fullName evidence="5">Winged helix-turn-helix transcriptional regulator</fullName>
    </submittedName>
</protein>
<dbReference type="CDD" id="cd01941">
    <property type="entry name" value="YeiC_kinase_like"/>
    <property type="match status" value="1"/>
</dbReference>
<gene>
    <name evidence="5" type="ORF">EQ812_06765</name>
    <name evidence="4" type="ORF">HMPREF3225_02358</name>
</gene>
<reference evidence="4 6" key="1">
    <citation type="submission" date="2016-01" db="EMBL/GenBank/DDBJ databases">
        <authorList>
            <person name="Mitreva M."/>
            <person name="Pepin K.H."/>
            <person name="Mihindukulasuriya K.A."/>
            <person name="Fulton R."/>
            <person name="Fronick C."/>
            <person name="O'Laughlin M."/>
            <person name="Miner T."/>
            <person name="Herter B."/>
            <person name="Rosa B.A."/>
            <person name="Cordes M."/>
            <person name="Tomlinson C."/>
            <person name="Wollam A."/>
            <person name="Palsikar V.B."/>
            <person name="Mardis E.R."/>
            <person name="Wilson R.K."/>
        </authorList>
    </citation>
    <scope>NUCLEOTIDE SEQUENCE [LARGE SCALE GENOMIC DNA]</scope>
    <source>
        <strain evidence="4 6">MJR7738</strain>
    </source>
</reference>
<reference evidence="5 7" key="2">
    <citation type="journal article" date="2019" name="Sci. Transl. Med.">
        <title>Quorum sensing between bacterial species on the skin protects against epidermal injury in atopic dermatitis.</title>
        <authorList>
            <person name="Williams M.R."/>
        </authorList>
    </citation>
    <scope>NUCLEOTIDE SEQUENCE [LARGE SCALE GENOMIC DNA]</scope>
    <source>
        <strain evidence="5 7">E7</strain>
    </source>
</reference>
<comment type="caution">
    <text evidence="5">The sequence shown here is derived from an EMBL/GenBank/DDBJ whole genome shotgun (WGS) entry which is preliminary data.</text>
</comment>
<name>A0A133Q058_STALU</name>
<dbReference type="Gene3D" id="1.10.10.10">
    <property type="entry name" value="Winged helix-like DNA-binding domain superfamily/Winged helix DNA-binding domain"/>
    <property type="match status" value="1"/>
</dbReference>
<dbReference type="GO" id="GO:0016301">
    <property type="term" value="F:kinase activity"/>
    <property type="evidence" value="ECO:0007669"/>
    <property type="project" value="UniProtKB-KW"/>
</dbReference>
<evidence type="ECO:0000313" key="7">
    <source>
        <dbReference type="Proteomes" id="UP000293637"/>
    </source>
</evidence>
<dbReference type="InterPro" id="IPR029056">
    <property type="entry name" value="Ribokinase-like"/>
</dbReference>
<dbReference type="AlphaFoldDB" id="A0A133Q058"/>
<dbReference type="Gene3D" id="3.40.1190.20">
    <property type="match status" value="1"/>
</dbReference>
<sequence>MNKNEQAIFNLVKENPYITQLELAERIGLSRPAVANIISGLMRQRYILGKAYVINEESPIVCIGAANVDRKFYIDTPLQPKTSNPVSSSRSIGGVGRNIAENLGRLGEKVTFLTASGNDSEWDMINRMSSPFMDLSAIQPIENASTGSYTAVIKDGDMEYGFADMEIYEQITPDFLARYAQILTKAKCLVADLNLPKSALEFLSAFAQKNHIKFVIVPVSSPKMVRMPQSLHAVDWLIINRDESETYLNMSIRNISDMQRAAEKWVELGVSNVIITNGLEPLIFKNCHTEHIVPISPAQHFVDATGAGDSFTSAVIYSWLNDFSLQDIIKSGMVNSLKTVETNYTVRQNLDNEQLKRDMEEYNYEAIS</sequence>
<dbReference type="EMBL" id="SCHB01000003">
    <property type="protein sequence ID" value="TBW72667.1"/>
    <property type="molecule type" value="Genomic_DNA"/>
</dbReference>
<dbReference type="SUPFAM" id="SSF46785">
    <property type="entry name" value="Winged helix' DNA-binding domain"/>
    <property type="match status" value="1"/>
</dbReference>
<dbReference type="InterPro" id="IPR011611">
    <property type="entry name" value="PfkB_dom"/>
</dbReference>
<dbReference type="InterPro" id="IPR036390">
    <property type="entry name" value="WH_DNA-bd_sf"/>
</dbReference>
<evidence type="ECO:0000256" key="2">
    <source>
        <dbReference type="ARBA" id="ARBA00022777"/>
    </source>
</evidence>
<dbReference type="Pfam" id="PF00294">
    <property type="entry name" value="PfkB"/>
    <property type="match status" value="1"/>
</dbReference>
<dbReference type="GO" id="GO:0016798">
    <property type="term" value="F:hydrolase activity, acting on glycosyl bonds"/>
    <property type="evidence" value="ECO:0007669"/>
    <property type="project" value="TreeGrafter"/>
</dbReference>